<dbReference type="OrthoDB" id="5847909at2759"/>
<sequence>MAMKRRGNVTSPLGRHRVETHSGNDFNVKCIILAFENDIAERKVLEAAWISTRNPGLVPSQSTILAPLIFFRCFPSNLDEFG</sequence>
<keyword evidence="2" id="KW-1185">Reference proteome</keyword>
<name>A0A016V9K6_9BILA</name>
<organism evidence="1 2">
    <name type="scientific">Ancylostoma ceylanicum</name>
    <dbReference type="NCBI Taxonomy" id="53326"/>
    <lineage>
        <taxon>Eukaryota</taxon>
        <taxon>Metazoa</taxon>
        <taxon>Ecdysozoa</taxon>
        <taxon>Nematoda</taxon>
        <taxon>Chromadorea</taxon>
        <taxon>Rhabditida</taxon>
        <taxon>Rhabditina</taxon>
        <taxon>Rhabditomorpha</taxon>
        <taxon>Strongyloidea</taxon>
        <taxon>Ancylostomatidae</taxon>
        <taxon>Ancylostomatinae</taxon>
        <taxon>Ancylostoma</taxon>
    </lineage>
</organism>
<proteinExistence type="predicted"/>
<evidence type="ECO:0000313" key="1">
    <source>
        <dbReference type="EMBL" id="EYC23687.1"/>
    </source>
</evidence>
<dbReference type="Proteomes" id="UP000024635">
    <property type="component" value="Unassembled WGS sequence"/>
</dbReference>
<dbReference type="AlphaFoldDB" id="A0A016V9K6"/>
<protein>
    <submittedName>
        <fullName evidence="1">Uncharacterized protein</fullName>
    </submittedName>
</protein>
<reference evidence="2" key="1">
    <citation type="journal article" date="2015" name="Nat. Genet.">
        <title>The genome and transcriptome of the zoonotic hookworm Ancylostoma ceylanicum identify infection-specific gene families.</title>
        <authorList>
            <person name="Schwarz E.M."/>
            <person name="Hu Y."/>
            <person name="Antoshechkin I."/>
            <person name="Miller M.M."/>
            <person name="Sternberg P.W."/>
            <person name="Aroian R.V."/>
        </authorList>
    </citation>
    <scope>NUCLEOTIDE SEQUENCE</scope>
    <source>
        <strain evidence="2">HY135</strain>
    </source>
</reference>
<evidence type="ECO:0000313" key="2">
    <source>
        <dbReference type="Proteomes" id="UP000024635"/>
    </source>
</evidence>
<accession>A0A016V9K6</accession>
<dbReference type="EMBL" id="JARK01001351">
    <property type="protein sequence ID" value="EYC23687.1"/>
    <property type="molecule type" value="Genomic_DNA"/>
</dbReference>
<gene>
    <name evidence="1" type="primary">Acey_s0015.g2785</name>
    <name evidence="1" type="ORF">Y032_0015g2785</name>
</gene>
<comment type="caution">
    <text evidence="1">The sequence shown here is derived from an EMBL/GenBank/DDBJ whole genome shotgun (WGS) entry which is preliminary data.</text>
</comment>